<evidence type="ECO:0000313" key="6">
    <source>
        <dbReference type="Proteomes" id="UP000631114"/>
    </source>
</evidence>
<accession>A0A835HP86</accession>
<dbReference type="OrthoDB" id="337581at2759"/>
<dbReference type="AlphaFoldDB" id="A0A835HP86"/>
<dbReference type="Pfam" id="PF04935">
    <property type="entry name" value="SURF6"/>
    <property type="match status" value="1"/>
</dbReference>
<evidence type="ECO:0000313" key="5">
    <source>
        <dbReference type="EMBL" id="KAF9602029.1"/>
    </source>
</evidence>
<comment type="subcellular location">
    <subcellularLocation>
        <location evidence="1">Nucleus</location>
    </subcellularLocation>
</comment>
<keyword evidence="6" id="KW-1185">Reference proteome</keyword>
<comment type="caution">
    <text evidence="5">The sequence shown here is derived from an EMBL/GenBank/DDBJ whole genome shotgun (WGS) entry which is preliminary data.</text>
</comment>
<dbReference type="GO" id="GO:0003723">
    <property type="term" value="F:RNA binding"/>
    <property type="evidence" value="ECO:0007669"/>
    <property type="project" value="TreeGrafter"/>
</dbReference>
<feature type="domain" description="Ribosomal RNA-processing protein 14/surfeit locus protein 6 C-terminal" evidence="4">
    <location>
        <begin position="5"/>
        <end position="80"/>
    </location>
</feature>
<dbReference type="InterPro" id="IPR007019">
    <property type="entry name" value="SURF6"/>
</dbReference>
<dbReference type="PANTHER" id="PTHR14369">
    <property type="entry name" value="SURFEIT LOCUS PROTEIN 6"/>
    <property type="match status" value="1"/>
</dbReference>
<keyword evidence="3" id="KW-0539">Nucleus</keyword>
<evidence type="ECO:0000256" key="2">
    <source>
        <dbReference type="ARBA" id="ARBA00005904"/>
    </source>
</evidence>
<evidence type="ECO:0000256" key="1">
    <source>
        <dbReference type="ARBA" id="ARBA00004123"/>
    </source>
</evidence>
<dbReference type="GO" id="GO:0042274">
    <property type="term" value="P:ribosomal small subunit biogenesis"/>
    <property type="evidence" value="ECO:0007669"/>
    <property type="project" value="TreeGrafter"/>
</dbReference>
<name>A0A835HP86_9MAGN</name>
<protein>
    <recommendedName>
        <fullName evidence="4">Ribosomal RNA-processing protein 14/surfeit locus protein 6 C-terminal domain-containing protein</fullName>
    </recommendedName>
</protein>
<proteinExistence type="inferred from homology"/>
<evidence type="ECO:0000256" key="3">
    <source>
        <dbReference type="ARBA" id="ARBA00023242"/>
    </source>
</evidence>
<dbReference type="GO" id="GO:0005730">
    <property type="term" value="C:nucleolus"/>
    <property type="evidence" value="ECO:0007669"/>
    <property type="project" value="TreeGrafter"/>
</dbReference>
<dbReference type="Proteomes" id="UP000631114">
    <property type="component" value="Unassembled WGS sequence"/>
</dbReference>
<dbReference type="GO" id="GO:0042273">
    <property type="term" value="P:ribosomal large subunit biogenesis"/>
    <property type="evidence" value="ECO:0007669"/>
    <property type="project" value="TreeGrafter"/>
</dbReference>
<gene>
    <name evidence="5" type="ORF">IFM89_024786</name>
</gene>
<organism evidence="5 6">
    <name type="scientific">Coptis chinensis</name>
    <dbReference type="NCBI Taxonomy" id="261450"/>
    <lineage>
        <taxon>Eukaryota</taxon>
        <taxon>Viridiplantae</taxon>
        <taxon>Streptophyta</taxon>
        <taxon>Embryophyta</taxon>
        <taxon>Tracheophyta</taxon>
        <taxon>Spermatophyta</taxon>
        <taxon>Magnoliopsida</taxon>
        <taxon>Ranunculales</taxon>
        <taxon>Ranunculaceae</taxon>
        <taxon>Coptidoideae</taxon>
        <taxon>Coptis</taxon>
    </lineage>
</organism>
<dbReference type="InterPro" id="IPR029190">
    <property type="entry name" value="Rrp14/SURF6_C"/>
</dbReference>
<dbReference type="GO" id="GO:0003677">
    <property type="term" value="F:DNA binding"/>
    <property type="evidence" value="ECO:0007669"/>
    <property type="project" value="TreeGrafter"/>
</dbReference>
<reference evidence="5 6" key="1">
    <citation type="submission" date="2020-10" db="EMBL/GenBank/DDBJ databases">
        <title>The Coptis chinensis genome and diversification of protoberbering-type alkaloids.</title>
        <authorList>
            <person name="Wang B."/>
            <person name="Shu S."/>
            <person name="Song C."/>
            <person name="Liu Y."/>
        </authorList>
    </citation>
    <scope>NUCLEOTIDE SEQUENCE [LARGE SCALE GENOMIC DNA]</scope>
    <source>
        <strain evidence="5">HL-2020</strain>
        <tissue evidence="5">Leaf</tissue>
    </source>
</reference>
<comment type="similarity">
    <text evidence="2">Belongs to the SURF6 family.</text>
</comment>
<evidence type="ECO:0000259" key="4">
    <source>
        <dbReference type="Pfam" id="PF04935"/>
    </source>
</evidence>
<dbReference type="EMBL" id="JADFTS010000006">
    <property type="protein sequence ID" value="KAF9602029.1"/>
    <property type="molecule type" value="Genomic_DNA"/>
</dbReference>
<sequence>MKKKRKVSKVKELEEAKKLDDMKKDPEEGKKFLWKAATSRAAGIKVHDNPKLIKESIKKDKKRHEKNVGKWKERVESRDKRWEFLVVVEVHQFIEDECKHQLAARLAASVGACVEVNVSDEQLAILLSKL</sequence>
<dbReference type="PANTHER" id="PTHR14369:SF0">
    <property type="entry name" value="SURFEIT LOCUS PROTEIN 6"/>
    <property type="match status" value="1"/>
</dbReference>